<feature type="compositionally biased region" description="Low complexity" evidence="15">
    <location>
        <begin position="46"/>
        <end position="64"/>
    </location>
</feature>
<dbReference type="InterPro" id="IPR019821">
    <property type="entry name" value="Kinesin_motor_CS"/>
</dbReference>
<dbReference type="PANTHER" id="PTHR47970">
    <property type="entry name" value="KINESIN-LIKE PROTEIN KIF11"/>
    <property type="match status" value="1"/>
</dbReference>
<feature type="coiled-coil region" evidence="14">
    <location>
        <begin position="783"/>
        <end position="810"/>
    </location>
</feature>
<evidence type="ECO:0000256" key="4">
    <source>
        <dbReference type="ARBA" id="ARBA00022701"/>
    </source>
</evidence>
<keyword evidence="8 14" id="KW-0175">Coiled coil</keyword>
<keyword evidence="6" id="KW-0498">Mitosis</keyword>
<name>A0A4Y7QKR5_9AGAM</name>
<evidence type="ECO:0000256" key="9">
    <source>
        <dbReference type="ARBA" id="ARBA00023175"/>
    </source>
</evidence>
<feature type="binding site" evidence="13">
    <location>
        <begin position="174"/>
        <end position="181"/>
    </location>
    <ligand>
        <name>ATP</name>
        <dbReference type="ChEBI" id="CHEBI:30616"/>
    </ligand>
</feature>
<feature type="coiled-coil region" evidence="14">
    <location>
        <begin position="457"/>
        <end position="563"/>
    </location>
</feature>
<evidence type="ECO:0000256" key="10">
    <source>
        <dbReference type="ARBA" id="ARBA00023212"/>
    </source>
</evidence>
<feature type="region of interest" description="Disordered" evidence="15">
    <location>
        <begin position="1"/>
        <end position="69"/>
    </location>
</feature>
<organism evidence="17 18">
    <name type="scientific">Rickenella mellea</name>
    <dbReference type="NCBI Taxonomy" id="50990"/>
    <lineage>
        <taxon>Eukaryota</taxon>
        <taxon>Fungi</taxon>
        <taxon>Dikarya</taxon>
        <taxon>Basidiomycota</taxon>
        <taxon>Agaricomycotina</taxon>
        <taxon>Agaricomycetes</taxon>
        <taxon>Hymenochaetales</taxon>
        <taxon>Rickenellaceae</taxon>
        <taxon>Rickenella</taxon>
    </lineage>
</organism>
<feature type="region of interest" description="Disordered" evidence="15">
    <location>
        <begin position="1094"/>
        <end position="1122"/>
    </location>
</feature>
<keyword evidence="18" id="KW-1185">Reference proteome</keyword>
<keyword evidence="3" id="KW-0132">Cell division</keyword>
<evidence type="ECO:0000256" key="13">
    <source>
        <dbReference type="PROSITE-ProRule" id="PRU00283"/>
    </source>
</evidence>
<evidence type="ECO:0000256" key="6">
    <source>
        <dbReference type="ARBA" id="ARBA00022776"/>
    </source>
</evidence>
<dbReference type="VEuPathDB" id="FungiDB:BD410DRAFT_740610"/>
<dbReference type="FunFam" id="3.40.850.10:FF:000051">
    <property type="entry name" value="Kinesin-like protein bimC"/>
    <property type="match status" value="1"/>
</dbReference>
<feature type="compositionally biased region" description="Basic and acidic residues" evidence="15">
    <location>
        <begin position="1104"/>
        <end position="1115"/>
    </location>
</feature>
<keyword evidence="10" id="KW-0206">Cytoskeleton</keyword>
<dbReference type="Gene3D" id="3.40.850.10">
    <property type="entry name" value="Kinesin motor domain"/>
    <property type="match status" value="1"/>
</dbReference>
<evidence type="ECO:0000256" key="15">
    <source>
        <dbReference type="SAM" id="MobiDB-lite"/>
    </source>
</evidence>
<dbReference type="InterPro" id="IPR047149">
    <property type="entry name" value="KIF11-like"/>
</dbReference>
<evidence type="ECO:0000313" key="17">
    <source>
        <dbReference type="EMBL" id="TDL27500.1"/>
    </source>
</evidence>
<dbReference type="GO" id="GO:0008574">
    <property type="term" value="F:plus-end-directed microtubule motor activity"/>
    <property type="evidence" value="ECO:0007669"/>
    <property type="project" value="TreeGrafter"/>
</dbReference>
<keyword evidence="9 13" id="KW-0505">Motor protein</keyword>
<dbReference type="OrthoDB" id="3176171at2759"/>
<dbReference type="PRINTS" id="PR00380">
    <property type="entry name" value="KINESINHEAVY"/>
</dbReference>
<proteinExistence type="inferred from homology"/>
<feature type="domain" description="Kinesin motor" evidence="16">
    <location>
        <begin position="80"/>
        <end position="441"/>
    </location>
</feature>
<accession>A0A4Y7QKR5</accession>
<protein>
    <submittedName>
        <fullName evidence="17">Kinesin-domain-containing protein</fullName>
    </submittedName>
</protein>
<dbReference type="GO" id="GO:0051301">
    <property type="term" value="P:cell division"/>
    <property type="evidence" value="ECO:0007669"/>
    <property type="project" value="UniProtKB-KW"/>
</dbReference>
<dbReference type="Proteomes" id="UP000294933">
    <property type="component" value="Unassembled WGS sequence"/>
</dbReference>
<evidence type="ECO:0000256" key="12">
    <source>
        <dbReference type="ARBA" id="ARBA00034704"/>
    </source>
</evidence>
<comment type="similarity">
    <text evidence="12">Belongs to the TRAFAC class myosin-kinesin ATPase superfamily. Kinesin family. KIN-5/BimC subfamily.</text>
</comment>
<keyword evidence="4" id="KW-0493">Microtubule</keyword>
<dbReference type="GO" id="GO:0072686">
    <property type="term" value="C:mitotic spindle"/>
    <property type="evidence" value="ECO:0007669"/>
    <property type="project" value="TreeGrafter"/>
</dbReference>
<evidence type="ECO:0000256" key="14">
    <source>
        <dbReference type="SAM" id="Coils"/>
    </source>
</evidence>
<reference evidence="17 18" key="1">
    <citation type="submission" date="2018-06" db="EMBL/GenBank/DDBJ databases">
        <title>A transcriptomic atlas of mushroom development highlights an independent origin of complex multicellularity.</title>
        <authorList>
            <consortium name="DOE Joint Genome Institute"/>
            <person name="Krizsan K."/>
            <person name="Almasi E."/>
            <person name="Merenyi Z."/>
            <person name="Sahu N."/>
            <person name="Viragh M."/>
            <person name="Koszo T."/>
            <person name="Mondo S."/>
            <person name="Kiss B."/>
            <person name="Balint B."/>
            <person name="Kues U."/>
            <person name="Barry K."/>
            <person name="Hegedus J.C."/>
            <person name="Henrissat B."/>
            <person name="Johnson J."/>
            <person name="Lipzen A."/>
            <person name="Ohm R."/>
            <person name="Nagy I."/>
            <person name="Pangilinan J."/>
            <person name="Yan J."/>
            <person name="Xiong Y."/>
            <person name="Grigoriev I.V."/>
            <person name="Hibbett D.S."/>
            <person name="Nagy L.G."/>
        </authorList>
    </citation>
    <scope>NUCLEOTIDE SEQUENCE [LARGE SCALE GENOMIC DNA]</scope>
    <source>
        <strain evidence="17 18">SZMC22713</strain>
    </source>
</reference>
<keyword evidence="11" id="KW-0131">Cell cycle</keyword>
<dbReference type="SUPFAM" id="SSF52540">
    <property type="entry name" value="P-loop containing nucleoside triphosphate hydrolases"/>
    <property type="match status" value="1"/>
</dbReference>
<dbReference type="InterPro" id="IPR027417">
    <property type="entry name" value="P-loop_NTPase"/>
</dbReference>
<evidence type="ECO:0000256" key="11">
    <source>
        <dbReference type="ARBA" id="ARBA00023306"/>
    </source>
</evidence>
<dbReference type="EMBL" id="ML170159">
    <property type="protein sequence ID" value="TDL27500.1"/>
    <property type="molecule type" value="Genomic_DNA"/>
</dbReference>
<evidence type="ECO:0000256" key="1">
    <source>
        <dbReference type="ARBA" id="ARBA00004245"/>
    </source>
</evidence>
<evidence type="ECO:0000256" key="5">
    <source>
        <dbReference type="ARBA" id="ARBA00022741"/>
    </source>
</evidence>
<evidence type="ECO:0000256" key="2">
    <source>
        <dbReference type="ARBA" id="ARBA00022490"/>
    </source>
</evidence>
<dbReference type="CDD" id="cd01364">
    <property type="entry name" value="KISc_BimC_Eg5"/>
    <property type="match status" value="1"/>
</dbReference>
<keyword evidence="5 13" id="KW-0547">Nucleotide-binding</keyword>
<dbReference type="GO" id="GO:0008017">
    <property type="term" value="F:microtubule binding"/>
    <property type="evidence" value="ECO:0007669"/>
    <property type="project" value="InterPro"/>
</dbReference>
<feature type="compositionally biased region" description="Polar residues" evidence="15">
    <location>
        <begin position="1"/>
        <end position="24"/>
    </location>
</feature>
<sequence length="1156" mass="127182">MSTRRPPSRARNPTASAPNPSTRPRSALPKPPARTDITTPTDETFAPGTSLATSTSSTSPTTLTNKPRVVHHGPEDVELNIQVVIRCRRRSEREIQDSSPIIVSSNGPRGKDVTIETSAPSSILGLVTLAPTRTYPFDLVFGPEADQALVYQDVVQPMLEEVIKGYNCTLFAYGQTGTGKTYTMQGDVNLTPLGNPSSHAGMIPRVLFKLFQYLDASGMDFSVKVSFVELYNEELRDLLATELSAPAGSGQPMSMGALKENQGGLKMFDDSSKKGVFIQGMEEICVKDFGDAIALLLKGSHRRQIAATKFNDHSSRSHSVFSITVHCKETSTLGDDLLKVGKLNLVDLAGAENIGRSGAENKRAREAGMINQSLLTLGRVINALVERSSHVPYRESKLTRLLQDSLGGRTKTCIIATISPARSNMEETLSTLDYASRAKSIRNKPEINQRMTRNALLKDYVAEIDRLKSDLLAAREKNGIYFSEETWNQLNTEHELKQTEVEEAKKQVDIVESQLRTVREEFEQSIALFMKTDGELKETKEQLRQKEEELAVQEGALKDLQTSLDEEVVVRQAHASNELVLDAVASGLKKTVDDSTNDVTGLFAKLERQTATFRANSKAIAKESSALDSESQSLLAALQDFSKSSRQRTAKVQTEAANFKKMQSKFLSEQSAMIDQHVAHIQAGFQAVQATEDDHDESLAKVHSVVRESQEKLAQSFATWSVEMMKSFEATCVQVEESGIQSCTIVEKSLNTVSSLIDVLLRDTQAHIEMERKATQEHAETVNRHVNDEVVRLQEQNEKLLSLLESETTKAANMRSELIQRINSLLVDFSEQRDNSLRNAVFGFTNDNESAADTMRTHQQVQIAQIDESIARGMQLSSSLEKTGSAAGKEGQSGLEGIATVKTGLHDGFARVQQSTASSVSRYSVSVVKQAEAMNASCSSAFERADRSKRARIDTVTSLKSDAELGFQSIQRDKASTSSAAEDFSSYVLTEAAAMSNDVQKYSKATTTSVNSIRKRNQSILERGTKDDAPTGATPRKRAWDYVGEWELTKSRESLLRDHYQHNLPSPDTNEPNVGALQLPESDEIPVEDVVSSIPVDDEPGMDVDVKELPHHTDDDVPPTMMQPVPAILKAKTTAPVRALAERPTNIVTGRAARKR</sequence>
<dbReference type="InterPro" id="IPR047241">
    <property type="entry name" value="KIF11-like_kin_motor_dom"/>
</dbReference>
<dbReference type="PANTHER" id="PTHR47970:SF12">
    <property type="entry name" value="KINESIN FAMILY MEMBER 11"/>
    <property type="match status" value="1"/>
</dbReference>
<comment type="subcellular location">
    <subcellularLocation>
        <location evidence="1">Cytoplasm</location>
        <location evidence="1">Cytoskeleton</location>
    </subcellularLocation>
</comment>
<dbReference type="GO" id="GO:0007018">
    <property type="term" value="P:microtubule-based movement"/>
    <property type="evidence" value="ECO:0007669"/>
    <property type="project" value="InterPro"/>
</dbReference>
<dbReference type="PROSITE" id="PS50067">
    <property type="entry name" value="KINESIN_MOTOR_2"/>
    <property type="match status" value="1"/>
</dbReference>
<dbReference type="SMART" id="SM00129">
    <property type="entry name" value="KISc"/>
    <property type="match status" value="1"/>
</dbReference>
<keyword evidence="7 13" id="KW-0067">ATP-binding</keyword>
<dbReference type="GO" id="GO:0005524">
    <property type="term" value="F:ATP binding"/>
    <property type="evidence" value="ECO:0007669"/>
    <property type="project" value="UniProtKB-UniRule"/>
</dbReference>
<dbReference type="InterPro" id="IPR001752">
    <property type="entry name" value="Kinesin_motor_dom"/>
</dbReference>
<dbReference type="InterPro" id="IPR036961">
    <property type="entry name" value="Kinesin_motor_dom_sf"/>
</dbReference>
<gene>
    <name evidence="17" type="ORF">BD410DRAFT_740610</name>
</gene>
<evidence type="ECO:0000256" key="3">
    <source>
        <dbReference type="ARBA" id="ARBA00022618"/>
    </source>
</evidence>
<evidence type="ECO:0000256" key="7">
    <source>
        <dbReference type="ARBA" id="ARBA00022840"/>
    </source>
</evidence>
<evidence type="ECO:0000313" key="18">
    <source>
        <dbReference type="Proteomes" id="UP000294933"/>
    </source>
</evidence>
<dbReference type="STRING" id="50990.A0A4Y7QKR5"/>
<dbReference type="GO" id="GO:0005876">
    <property type="term" value="C:spindle microtubule"/>
    <property type="evidence" value="ECO:0007669"/>
    <property type="project" value="TreeGrafter"/>
</dbReference>
<evidence type="ECO:0000259" key="16">
    <source>
        <dbReference type="PROSITE" id="PS50067"/>
    </source>
</evidence>
<dbReference type="GO" id="GO:0000073">
    <property type="term" value="P:initial mitotic spindle pole body separation"/>
    <property type="evidence" value="ECO:0007669"/>
    <property type="project" value="TreeGrafter"/>
</dbReference>
<keyword evidence="2" id="KW-0963">Cytoplasm</keyword>
<dbReference type="GO" id="GO:0005634">
    <property type="term" value="C:nucleus"/>
    <property type="evidence" value="ECO:0007669"/>
    <property type="project" value="TreeGrafter"/>
</dbReference>
<dbReference type="Pfam" id="PF00225">
    <property type="entry name" value="Kinesin"/>
    <property type="match status" value="1"/>
</dbReference>
<dbReference type="PROSITE" id="PS00411">
    <property type="entry name" value="KINESIN_MOTOR_1"/>
    <property type="match status" value="1"/>
</dbReference>
<evidence type="ECO:0000256" key="8">
    <source>
        <dbReference type="ARBA" id="ARBA00023054"/>
    </source>
</evidence>
<dbReference type="AlphaFoldDB" id="A0A4Y7QKR5"/>